<organism evidence="1 2">
    <name type="scientific">Spiromyces aspiralis</name>
    <dbReference type="NCBI Taxonomy" id="68401"/>
    <lineage>
        <taxon>Eukaryota</taxon>
        <taxon>Fungi</taxon>
        <taxon>Fungi incertae sedis</taxon>
        <taxon>Zoopagomycota</taxon>
        <taxon>Kickxellomycotina</taxon>
        <taxon>Kickxellomycetes</taxon>
        <taxon>Kickxellales</taxon>
        <taxon>Kickxellaceae</taxon>
        <taxon>Spiromyces</taxon>
    </lineage>
</organism>
<dbReference type="EMBL" id="JAMZIH010005346">
    <property type="protein sequence ID" value="KAJ1675359.1"/>
    <property type="molecule type" value="Genomic_DNA"/>
</dbReference>
<evidence type="ECO:0000313" key="1">
    <source>
        <dbReference type="EMBL" id="KAJ1675359.1"/>
    </source>
</evidence>
<evidence type="ECO:0000313" key="2">
    <source>
        <dbReference type="Proteomes" id="UP001145114"/>
    </source>
</evidence>
<proteinExistence type="predicted"/>
<protein>
    <submittedName>
        <fullName evidence="1">NEDD8-conjugating protein ubc12</fullName>
    </submittedName>
</protein>
<comment type="caution">
    <text evidence="1">The sequence shown here is derived from an EMBL/GenBank/DDBJ whole genome shotgun (WGS) entry which is preliminary data.</text>
</comment>
<gene>
    <name evidence="1" type="primary">UBC12</name>
    <name evidence="1" type="ORF">EV182_001426</name>
</gene>
<name>A0ACC1HFL8_9FUNG</name>
<sequence length="180" mass="20673">MNGLYKLTKPKSRSKNVTLLSRLNKGKCRRQYQELKEMSELPNSIQWIQSEDDITKFQIFIIPDEGTYKGGRFHFTLDLPANYPYEAPRVKCKQTIYHPNINLQGDVCLSILRDDWSPAGTLTMILLGLLHLFYEPNPNDPLNVDAAEEMAYNGSIFAGNVRQTMKGYSMKNVQYSNVMN</sequence>
<accession>A0ACC1HFL8</accession>
<keyword evidence="2" id="KW-1185">Reference proteome</keyword>
<reference evidence="1" key="1">
    <citation type="submission" date="2022-06" db="EMBL/GenBank/DDBJ databases">
        <title>Phylogenomic reconstructions and comparative analyses of Kickxellomycotina fungi.</title>
        <authorList>
            <person name="Reynolds N.K."/>
            <person name="Stajich J.E."/>
            <person name="Barry K."/>
            <person name="Grigoriev I.V."/>
            <person name="Crous P."/>
            <person name="Smith M.E."/>
        </authorList>
    </citation>
    <scope>NUCLEOTIDE SEQUENCE</scope>
    <source>
        <strain evidence="1">RSA 2271</strain>
    </source>
</reference>
<dbReference type="Proteomes" id="UP001145114">
    <property type="component" value="Unassembled WGS sequence"/>
</dbReference>